<dbReference type="OrthoDB" id="498204at2759"/>
<evidence type="ECO:0000256" key="3">
    <source>
        <dbReference type="ARBA" id="ARBA00022827"/>
    </source>
</evidence>
<comment type="caution">
    <text evidence="10">The sequence shown here is derived from an EMBL/GenBank/DDBJ whole genome shotgun (WGS) entry which is preliminary data.</text>
</comment>
<dbReference type="STRING" id="1097556.R4XD88"/>
<dbReference type="AlphaFoldDB" id="R4XD88"/>
<dbReference type="EMBL" id="CAHR02000184">
    <property type="protein sequence ID" value="CCG83846.1"/>
    <property type="molecule type" value="Genomic_DNA"/>
</dbReference>
<dbReference type="Gene3D" id="3.50.50.60">
    <property type="entry name" value="FAD/NAD(P)-binding domain"/>
    <property type="match status" value="1"/>
</dbReference>
<evidence type="ECO:0000313" key="10">
    <source>
        <dbReference type="EMBL" id="CCG83846.1"/>
    </source>
</evidence>
<dbReference type="eggNOG" id="KOG2665">
    <property type="taxonomic scope" value="Eukaryota"/>
</dbReference>
<evidence type="ECO:0000256" key="4">
    <source>
        <dbReference type="ARBA" id="ARBA00023002"/>
    </source>
</evidence>
<name>R4XD88_TAPDE</name>
<protein>
    <recommendedName>
        <fullName evidence="8">L-2-hydroxyglutarate dehydrogenase, mitochondrial</fullName>
        <ecNumber evidence="7">1.1.99.2</ecNumber>
    </recommendedName>
</protein>
<dbReference type="Proteomes" id="UP000013776">
    <property type="component" value="Unassembled WGS sequence"/>
</dbReference>
<dbReference type="GO" id="GO:0047545">
    <property type="term" value="F:(S)-2-hydroxyglutarate dehydrogenase activity"/>
    <property type="evidence" value="ECO:0007669"/>
    <property type="project" value="UniProtKB-EC"/>
</dbReference>
<sequence length="375" mass="40408">MALDFSHVVVGGGAIGLAVAARLAAPTGPAVSRTVLLLERNRTLGSETSSRNSEVIHAGLYYPPDSLKTHLCLKGKAMLYGLLERRGIGYRRCGKWIVAQDGGQEEYLGTLKAKADALGVPTEFVSSARASRVEPHIRVDACALESTTTGIMDSHGLMAYLRAQFENDGGDVSPATRVEAIEKISGGYRITTRTEGGEEFQVTTESVINSAGLSAVNVANMVLPEGEKVKGYYAKGQYYAYSGRPAPSRLIYPCPEKDLAGLGTHLTFDLAGQLRFGPDVEWTDDPTDYSTSSERIEDVFHAVKQFYPSLDRSKLTVDYCGIRPKMTPAGASASDFMIREESSRGLPGFVNLLGMESPGLTSCLAIADHVEELLK</sequence>
<dbReference type="PANTHER" id="PTHR43104:SF4">
    <property type="entry name" value="L-2-HYDROXYGLUTARATE DEHYDROGENASE, MITOCHONDRIAL"/>
    <property type="match status" value="1"/>
</dbReference>
<keyword evidence="11" id="KW-1185">Reference proteome</keyword>
<feature type="domain" description="FAD dependent oxidoreductase" evidence="9">
    <location>
        <begin position="8"/>
        <end position="372"/>
    </location>
</feature>
<evidence type="ECO:0000256" key="8">
    <source>
        <dbReference type="ARBA" id="ARBA00041137"/>
    </source>
</evidence>
<evidence type="ECO:0000256" key="7">
    <source>
        <dbReference type="ARBA" id="ARBA00038878"/>
    </source>
</evidence>
<dbReference type="EC" id="1.1.99.2" evidence="7"/>
<dbReference type="Pfam" id="PF01266">
    <property type="entry name" value="DAO"/>
    <property type="match status" value="1"/>
</dbReference>
<keyword evidence="3" id="KW-0274">FAD</keyword>
<dbReference type="PANTHER" id="PTHR43104">
    <property type="entry name" value="L-2-HYDROXYGLUTARATE DEHYDROGENASE, MITOCHONDRIAL"/>
    <property type="match status" value="1"/>
</dbReference>
<evidence type="ECO:0000256" key="1">
    <source>
        <dbReference type="ARBA" id="ARBA00001974"/>
    </source>
</evidence>
<comment type="similarity">
    <text evidence="6">Belongs to the L2HGDH family.</text>
</comment>
<evidence type="ECO:0000256" key="6">
    <source>
        <dbReference type="ARBA" id="ARBA00037941"/>
    </source>
</evidence>
<evidence type="ECO:0000256" key="5">
    <source>
        <dbReference type="ARBA" id="ARBA00036066"/>
    </source>
</evidence>
<keyword evidence="2" id="KW-0285">Flavoprotein</keyword>
<evidence type="ECO:0000256" key="2">
    <source>
        <dbReference type="ARBA" id="ARBA00022630"/>
    </source>
</evidence>
<accession>R4XD88</accession>
<dbReference type="Gene3D" id="3.30.9.10">
    <property type="entry name" value="D-Amino Acid Oxidase, subunit A, domain 2"/>
    <property type="match status" value="1"/>
</dbReference>
<comment type="cofactor">
    <cofactor evidence="1">
        <name>FAD</name>
        <dbReference type="ChEBI" id="CHEBI:57692"/>
    </cofactor>
</comment>
<proteinExistence type="inferred from homology"/>
<reference evidence="10 11" key="1">
    <citation type="journal article" date="2013" name="MBio">
        <title>Genome sequencing of the plant pathogen Taphrina deformans, the causal agent of peach leaf curl.</title>
        <authorList>
            <person name="Cisse O.H."/>
            <person name="Almeida J.M.G.C.F."/>
            <person name="Fonseca A."/>
            <person name="Kumar A.A."/>
            <person name="Salojaervi J."/>
            <person name="Overmyer K."/>
            <person name="Hauser P.M."/>
            <person name="Pagni M."/>
        </authorList>
    </citation>
    <scope>NUCLEOTIDE SEQUENCE [LARGE SCALE GENOMIC DNA]</scope>
    <source>
        <strain evidence="11">PYCC 5710 / ATCC 11124 / CBS 356.35 / IMI 108563 / JCM 9778 / NBRC 8474</strain>
    </source>
</reference>
<dbReference type="VEuPathDB" id="FungiDB:TAPDE_004167"/>
<evidence type="ECO:0000259" key="9">
    <source>
        <dbReference type="Pfam" id="PF01266"/>
    </source>
</evidence>
<keyword evidence="4" id="KW-0560">Oxidoreductase</keyword>
<gene>
    <name evidence="10" type="ORF">TAPDE_004167</name>
</gene>
<comment type="catalytic activity">
    <reaction evidence="5">
        <text>(S)-2-hydroxyglutarate + A = 2-oxoglutarate + AH2</text>
        <dbReference type="Rhea" id="RHEA:21252"/>
        <dbReference type="ChEBI" id="CHEBI:13193"/>
        <dbReference type="ChEBI" id="CHEBI:16782"/>
        <dbReference type="ChEBI" id="CHEBI:16810"/>
        <dbReference type="ChEBI" id="CHEBI:17499"/>
        <dbReference type="EC" id="1.1.99.2"/>
    </reaction>
</comment>
<evidence type="ECO:0000313" key="11">
    <source>
        <dbReference type="Proteomes" id="UP000013776"/>
    </source>
</evidence>
<dbReference type="InterPro" id="IPR036188">
    <property type="entry name" value="FAD/NAD-bd_sf"/>
</dbReference>
<dbReference type="SUPFAM" id="SSF51905">
    <property type="entry name" value="FAD/NAD(P)-binding domain"/>
    <property type="match status" value="1"/>
</dbReference>
<dbReference type="InterPro" id="IPR006076">
    <property type="entry name" value="FAD-dep_OxRdtase"/>
</dbReference>
<organism evidence="10 11">
    <name type="scientific">Taphrina deformans (strain PYCC 5710 / ATCC 11124 / CBS 356.35 / IMI 108563 / JCM 9778 / NBRC 8474)</name>
    <name type="common">Peach leaf curl fungus</name>
    <name type="synonym">Lalaria deformans</name>
    <dbReference type="NCBI Taxonomy" id="1097556"/>
    <lineage>
        <taxon>Eukaryota</taxon>
        <taxon>Fungi</taxon>
        <taxon>Dikarya</taxon>
        <taxon>Ascomycota</taxon>
        <taxon>Taphrinomycotina</taxon>
        <taxon>Taphrinomycetes</taxon>
        <taxon>Taphrinales</taxon>
        <taxon>Taphrinaceae</taxon>
        <taxon>Taphrina</taxon>
    </lineage>
</organism>